<evidence type="ECO:0000313" key="2">
    <source>
        <dbReference type="EMBL" id="OGH82122.1"/>
    </source>
</evidence>
<gene>
    <name evidence="2" type="ORF">A2373_01850</name>
</gene>
<evidence type="ECO:0000313" key="3">
    <source>
        <dbReference type="Proteomes" id="UP000176300"/>
    </source>
</evidence>
<organism evidence="2 3">
    <name type="scientific">Candidatus Magasanikbacteria bacterium RIFOXYB1_FULL_40_15</name>
    <dbReference type="NCBI Taxonomy" id="1798697"/>
    <lineage>
        <taxon>Bacteria</taxon>
        <taxon>Candidatus Magasanikiibacteriota</taxon>
    </lineage>
</organism>
<proteinExistence type="predicted"/>
<name>A0A1F6NDZ5_9BACT</name>
<sequence length="140" mass="15219">MNNHKMEEGSGESAVSAGGFSKISKTTKILILVLVVTIIALGTAMYFMSKRLDELKTNPQKVGQEELESTLEMVGKIMVLPVNEQPTLATVTDLAPLKDQPFFANAKIGDKVLLYTASRKAILYDPVANKIVEVAPINLN</sequence>
<keyword evidence="1" id="KW-0472">Membrane</keyword>
<dbReference type="AlphaFoldDB" id="A0A1F6NDZ5"/>
<evidence type="ECO:0000256" key="1">
    <source>
        <dbReference type="SAM" id="Phobius"/>
    </source>
</evidence>
<accession>A0A1F6NDZ5</accession>
<feature type="transmembrane region" description="Helical" evidence="1">
    <location>
        <begin position="29"/>
        <end position="48"/>
    </location>
</feature>
<dbReference type="Proteomes" id="UP000176300">
    <property type="component" value="Unassembled WGS sequence"/>
</dbReference>
<protein>
    <submittedName>
        <fullName evidence="2">Uncharacterized protein</fullName>
    </submittedName>
</protein>
<comment type="caution">
    <text evidence="2">The sequence shown here is derived from an EMBL/GenBank/DDBJ whole genome shotgun (WGS) entry which is preliminary data.</text>
</comment>
<keyword evidence="1" id="KW-0812">Transmembrane</keyword>
<reference evidence="2 3" key="1">
    <citation type="journal article" date="2016" name="Nat. Commun.">
        <title>Thousands of microbial genomes shed light on interconnected biogeochemical processes in an aquifer system.</title>
        <authorList>
            <person name="Anantharaman K."/>
            <person name="Brown C.T."/>
            <person name="Hug L.A."/>
            <person name="Sharon I."/>
            <person name="Castelle C.J."/>
            <person name="Probst A.J."/>
            <person name="Thomas B.C."/>
            <person name="Singh A."/>
            <person name="Wilkins M.J."/>
            <person name="Karaoz U."/>
            <person name="Brodie E.L."/>
            <person name="Williams K.H."/>
            <person name="Hubbard S.S."/>
            <person name="Banfield J.F."/>
        </authorList>
    </citation>
    <scope>NUCLEOTIDE SEQUENCE [LARGE SCALE GENOMIC DNA]</scope>
</reference>
<keyword evidence="1" id="KW-1133">Transmembrane helix</keyword>
<dbReference type="EMBL" id="MFQS01000050">
    <property type="protein sequence ID" value="OGH82122.1"/>
    <property type="molecule type" value="Genomic_DNA"/>
</dbReference>